<feature type="compositionally biased region" description="Polar residues" evidence="11">
    <location>
        <begin position="675"/>
        <end position="684"/>
    </location>
</feature>
<proteinExistence type="predicted"/>
<feature type="compositionally biased region" description="Basic and acidic residues" evidence="11">
    <location>
        <begin position="1143"/>
        <end position="1158"/>
    </location>
</feature>
<dbReference type="InterPro" id="IPR011009">
    <property type="entry name" value="Kinase-like_dom_sf"/>
</dbReference>
<keyword evidence="6" id="KW-0418">Kinase</keyword>
<dbReference type="Pfam" id="PF00069">
    <property type="entry name" value="Pkinase"/>
    <property type="match status" value="1"/>
</dbReference>
<reference evidence="13" key="1">
    <citation type="submission" date="2023-08" db="EMBL/GenBank/DDBJ databases">
        <title>Black Yeasts Isolated from many extreme environments.</title>
        <authorList>
            <person name="Coleine C."/>
            <person name="Stajich J.E."/>
            <person name="Selbmann L."/>
        </authorList>
    </citation>
    <scope>NUCLEOTIDE SEQUENCE</scope>
    <source>
        <strain evidence="13">CCFEE 5401</strain>
    </source>
</reference>
<feature type="compositionally biased region" description="Polar residues" evidence="11">
    <location>
        <begin position="1106"/>
        <end position="1121"/>
    </location>
</feature>
<feature type="region of interest" description="Disordered" evidence="11">
    <location>
        <begin position="772"/>
        <end position="1158"/>
    </location>
</feature>
<evidence type="ECO:0000256" key="6">
    <source>
        <dbReference type="ARBA" id="ARBA00022777"/>
    </source>
</evidence>
<dbReference type="PANTHER" id="PTHR24346">
    <property type="entry name" value="MAP/MICROTUBULE AFFINITY-REGULATING KINASE"/>
    <property type="match status" value="1"/>
</dbReference>
<evidence type="ECO:0000313" key="14">
    <source>
        <dbReference type="Proteomes" id="UP001310890"/>
    </source>
</evidence>
<dbReference type="InterPro" id="IPR017441">
    <property type="entry name" value="Protein_kinase_ATP_BS"/>
</dbReference>
<evidence type="ECO:0000256" key="1">
    <source>
        <dbReference type="ARBA" id="ARBA00012513"/>
    </source>
</evidence>
<dbReference type="EMBL" id="JAVRRL010000020">
    <property type="protein sequence ID" value="KAK5113928.1"/>
    <property type="molecule type" value="Genomic_DNA"/>
</dbReference>
<keyword evidence="2" id="KW-0723">Serine/threonine-protein kinase</keyword>
<feature type="compositionally biased region" description="Polar residues" evidence="11">
    <location>
        <begin position="772"/>
        <end position="783"/>
    </location>
</feature>
<dbReference type="PANTHER" id="PTHR24346:SF110">
    <property type="entry name" value="NON-SPECIFIC SERINE_THREONINE PROTEIN KINASE"/>
    <property type="match status" value="1"/>
</dbReference>
<accession>A0AAN7TJU0</accession>
<keyword evidence="7 10" id="KW-0067">ATP-binding</keyword>
<evidence type="ECO:0000256" key="3">
    <source>
        <dbReference type="ARBA" id="ARBA00022553"/>
    </source>
</evidence>
<feature type="binding site" evidence="10">
    <location>
        <position position="310"/>
    </location>
    <ligand>
        <name>ATP</name>
        <dbReference type="ChEBI" id="CHEBI:30616"/>
    </ligand>
</feature>
<protein>
    <recommendedName>
        <fullName evidence="1">non-specific serine/threonine protein kinase</fullName>
        <ecNumber evidence="1">2.7.11.1</ecNumber>
    </recommendedName>
</protein>
<feature type="compositionally biased region" description="Basic and acidic residues" evidence="11">
    <location>
        <begin position="905"/>
        <end position="915"/>
    </location>
</feature>
<dbReference type="SUPFAM" id="SSF56112">
    <property type="entry name" value="Protein kinase-like (PK-like)"/>
    <property type="match status" value="1"/>
</dbReference>
<feature type="compositionally biased region" description="Basic and acidic residues" evidence="11">
    <location>
        <begin position="137"/>
        <end position="150"/>
    </location>
</feature>
<dbReference type="PROSITE" id="PS00108">
    <property type="entry name" value="PROTEIN_KINASE_ST"/>
    <property type="match status" value="1"/>
</dbReference>
<dbReference type="FunFam" id="1.10.510.10:FF:000397">
    <property type="entry name" value="Serine/threonine-protein kinase KIN4"/>
    <property type="match status" value="1"/>
</dbReference>
<evidence type="ECO:0000313" key="13">
    <source>
        <dbReference type="EMBL" id="KAK5113928.1"/>
    </source>
</evidence>
<keyword evidence="4" id="KW-0808">Transferase</keyword>
<feature type="compositionally biased region" description="Low complexity" evidence="11">
    <location>
        <begin position="1065"/>
        <end position="1076"/>
    </location>
</feature>
<dbReference type="GO" id="GO:0004674">
    <property type="term" value="F:protein serine/threonine kinase activity"/>
    <property type="evidence" value="ECO:0007669"/>
    <property type="project" value="UniProtKB-KW"/>
</dbReference>
<keyword evidence="5 10" id="KW-0547">Nucleotide-binding</keyword>
<evidence type="ECO:0000256" key="2">
    <source>
        <dbReference type="ARBA" id="ARBA00022527"/>
    </source>
</evidence>
<dbReference type="GO" id="GO:0045033">
    <property type="term" value="P:peroxisome inheritance"/>
    <property type="evidence" value="ECO:0007669"/>
    <property type="project" value="UniProtKB-ARBA"/>
</dbReference>
<feature type="compositionally biased region" description="Basic and acidic residues" evidence="11">
    <location>
        <begin position="214"/>
        <end position="228"/>
    </location>
</feature>
<feature type="region of interest" description="Disordered" evidence="11">
    <location>
        <begin position="606"/>
        <end position="759"/>
    </location>
</feature>
<name>A0AAN7TJU0_9PEZI</name>
<dbReference type="PROSITE" id="PS50011">
    <property type="entry name" value="PROTEIN_KINASE_DOM"/>
    <property type="match status" value="1"/>
</dbReference>
<evidence type="ECO:0000256" key="9">
    <source>
        <dbReference type="ARBA" id="ARBA00048679"/>
    </source>
</evidence>
<dbReference type="GO" id="GO:0000011">
    <property type="term" value="P:vacuole inheritance"/>
    <property type="evidence" value="ECO:0007669"/>
    <property type="project" value="UniProtKB-ARBA"/>
</dbReference>
<evidence type="ECO:0000256" key="11">
    <source>
        <dbReference type="SAM" id="MobiDB-lite"/>
    </source>
</evidence>
<evidence type="ECO:0000256" key="4">
    <source>
        <dbReference type="ARBA" id="ARBA00022679"/>
    </source>
</evidence>
<dbReference type="InterPro" id="IPR000719">
    <property type="entry name" value="Prot_kinase_dom"/>
</dbReference>
<dbReference type="Gene3D" id="1.10.510.10">
    <property type="entry name" value="Transferase(Phosphotransferase) domain 1"/>
    <property type="match status" value="1"/>
</dbReference>
<feature type="compositionally biased region" description="Polar residues" evidence="11">
    <location>
        <begin position="873"/>
        <end position="884"/>
    </location>
</feature>
<feature type="compositionally biased region" description="Polar residues" evidence="11">
    <location>
        <begin position="1044"/>
        <end position="1053"/>
    </location>
</feature>
<feature type="region of interest" description="Disordered" evidence="11">
    <location>
        <begin position="16"/>
        <end position="93"/>
    </location>
</feature>
<dbReference type="PROSITE" id="PS00107">
    <property type="entry name" value="PROTEIN_KINASE_ATP"/>
    <property type="match status" value="1"/>
</dbReference>
<evidence type="ECO:0000256" key="5">
    <source>
        <dbReference type="ARBA" id="ARBA00022741"/>
    </source>
</evidence>
<dbReference type="FunFam" id="3.30.200.20:FF:000042">
    <property type="entry name" value="Aurora kinase A"/>
    <property type="match status" value="1"/>
</dbReference>
<evidence type="ECO:0000256" key="7">
    <source>
        <dbReference type="ARBA" id="ARBA00022840"/>
    </source>
</evidence>
<feature type="compositionally biased region" description="Polar residues" evidence="11">
    <location>
        <begin position="18"/>
        <end position="37"/>
    </location>
</feature>
<feature type="compositionally biased region" description="Low complexity" evidence="11">
    <location>
        <begin position="106"/>
        <end position="119"/>
    </location>
</feature>
<feature type="region of interest" description="Disordered" evidence="11">
    <location>
        <begin position="106"/>
        <end position="269"/>
    </location>
</feature>
<feature type="compositionally biased region" description="Low complexity" evidence="11">
    <location>
        <begin position="833"/>
        <end position="846"/>
    </location>
</feature>
<evidence type="ECO:0000259" key="12">
    <source>
        <dbReference type="PROSITE" id="PS50011"/>
    </source>
</evidence>
<keyword evidence="3" id="KW-0597">Phosphoprotein</keyword>
<dbReference type="EC" id="2.7.11.1" evidence="1"/>
<feature type="compositionally biased region" description="Low complexity" evidence="11">
    <location>
        <begin position="75"/>
        <end position="84"/>
    </location>
</feature>
<dbReference type="Proteomes" id="UP001310890">
    <property type="component" value="Unassembled WGS sequence"/>
</dbReference>
<feature type="compositionally biased region" description="Low complexity" evidence="11">
    <location>
        <begin position="808"/>
        <end position="823"/>
    </location>
</feature>
<evidence type="ECO:0000256" key="8">
    <source>
        <dbReference type="ARBA" id="ARBA00047899"/>
    </source>
</evidence>
<comment type="catalytic activity">
    <reaction evidence="8">
        <text>L-threonyl-[protein] + ATP = O-phospho-L-threonyl-[protein] + ADP + H(+)</text>
        <dbReference type="Rhea" id="RHEA:46608"/>
        <dbReference type="Rhea" id="RHEA-COMP:11060"/>
        <dbReference type="Rhea" id="RHEA-COMP:11605"/>
        <dbReference type="ChEBI" id="CHEBI:15378"/>
        <dbReference type="ChEBI" id="CHEBI:30013"/>
        <dbReference type="ChEBI" id="CHEBI:30616"/>
        <dbReference type="ChEBI" id="CHEBI:61977"/>
        <dbReference type="ChEBI" id="CHEBI:456216"/>
        <dbReference type="EC" id="2.7.11.1"/>
    </reaction>
</comment>
<dbReference type="SMART" id="SM00220">
    <property type="entry name" value="S_TKc"/>
    <property type="match status" value="1"/>
</dbReference>
<feature type="compositionally biased region" description="Polar residues" evidence="11">
    <location>
        <begin position="970"/>
        <end position="983"/>
    </location>
</feature>
<gene>
    <name evidence="13" type="ORF">LTR62_003051</name>
</gene>
<feature type="compositionally biased region" description="Basic and acidic residues" evidence="11">
    <location>
        <begin position="946"/>
        <end position="957"/>
    </location>
</feature>
<feature type="compositionally biased region" description="Polar residues" evidence="11">
    <location>
        <begin position="120"/>
        <end position="135"/>
    </location>
</feature>
<sequence length="1158" mass="127399">MSQAVLQSQYHDGYDTALTGNAFANGSALTSSPQSSRRTARESESGHSPPPHTPQQRAAYMDGTMYGTSQETPRAHAAPAPFAPDGMTNSTYEQYYPNQASLPYRTTGAQQTTSATAGTHSPQYNTRTQPSSGYGSESDRVGTSDDERRRQQQRSPRETQPQQPTSGRSQRTRQAPVTSRSQNAIGQPPVDTSLPRENSTVINRIVVDDPGTDISRERQRVAEARPQHGGDGSAAMMSNVNHSAAEVTPVPQQRSRQEHLKHHSGTPGRKEVKFGEYILGSTLGEGEFGKVKMGWKKDSPVQVAIKLIRKDTLAGNATRLPKIYREINILKELQHPNIVRLHEFIETERHMGIVLEYASGGELFDYILKHRYLKDPAARRLFAQLVSGVGYLHKKGIVHRDLKLENLLLDRNKNIIITDFGFANTFDAHDELGEATEKKIHDREYIRSKGLDRQDPQTNHRRGDLMQTSCGSPCYAAPELVVSDGLYTGRKVDVWSCGVILYAMLAGYLPFDDDPANPEGDNINLLYKYIVSTPLTFPEYVSPHARDLLRRILVPDPRQRADLFEVARHSWLSEYTHVLGFIGSSAKSDIDIAKSAEMQGGIDQQLGRSASVREPASRSPAVLAPGGVQKQAANVGEEMDGRNKRDAKRRTVQVEYVAPPVNNSRTDNGGYAQSPVPSSATNGKTRARGDSQGPVEVTPTPARDSPAAKWEQPLSSTMPPPNRPTREQARAVSESVPYIGQGGHASRPSTGGRLPSRGNSYGLPVVAAATTETAQGRFSQPKPSTGGYIISSPISSEHGTNDSRNDLNQYQQQQYPNIQQPQQRLPPSHKRSSTLGSLGDRLLGRSSSKRSSKDGVLSKAQNEKRDRRYPPVSMNNAIQPNTDAEATPRPSTESKRRPSFSFSRKNSDAPPTERRNSRRFSFLPGSFSMNNFGGKKEQGYESEQSAMRRDSMQRGEQSESNGGMAFGRGQSRSPSADTTNSTIPLHYEPDREAARQNRRSAMTQGAPQTRYEKALPPQPVQQANLSPPVQRKQFRDDGFGGNSIERNASQQQEPVERFYTPSEEPANGAAPGRPGPYNSGVGGSGRAQPDVNYMEPDFPTDDGYGANQTPGLTAGQNQMRPNQRKFDDGYEQGHGGSSSGARRVMDFFRRRGKERAQA</sequence>
<feature type="domain" description="Protein kinase" evidence="12">
    <location>
        <begin position="277"/>
        <end position="572"/>
    </location>
</feature>
<comment type="caution">
    <text evidence="13">The sequence shown here is derived from an EMBL/GenBank/DDBJ whole genome shotgun (WGS) entry which is preliminary data.</text>
</comment>
<evidence type="ECO:0000256" key="10">
    <source>
        <dbReference type="PROSITE-ProRule" id="PRU10141"/>
    </source>
</evidence>
<dbReference type="GO" id="GO:0005524">
    <property type="term" value="F:ATP binding"/>
    <property type="evidence" value="ECO:0007669"/>
    <property type="project" value="UniProtKB-UniRule"/>
</dbReference>
<dbReference type="AlphaFoldDB" id="A0AAN7TJU0"/>
<organism evidence="13 14">
    <name type="scientific">Meristemomyces frigidus</name>
    <dbReference type="NCBI Taxonomy" id="1508187"/>
    <lineage>
        <taxon>Eukaryota</taxon>
        <taxon>Fungi</taxon>
        <taxon>Dikarya</taxon>
        <taxon>Ascomycota</taxon>
        <taxon>Pezizomycotina</taxon>
        <taxon>Dothideomycetes</taxon>
        <taxon>Dothideomycetidae</taxon>
        <taxon>Mycosphaerellales</taxon>
        <taxon>Teratosphaeriaceae</taxon>
        <taxon>Meristemomyces</taxon>
    </lineage>
</organism>
<dbReference type="GO" id="GO:0035556">
    <property type="term" value="P:intracellular signal transduction"/>
    <property type="evidence" value="ECO:0007669"/>
    <property type="project" value="TreeGrafter"/>
</dbReference>
<feature type="compositionally biased region" description="Polar residues" evidence="11">
    <location>
        <begin position="167"/>
        <end position="185"/>
    </location>
</feature>
<comment type="catalytic activity">
    <reaction evidence="9">
        <text>L-seryl-[protein] + ATP = O-phospho-L-seryl-[protein] + ADP + H(+)</text>
        <dbReference type="Rhea" id="RHEA:17989"/>
        <dbReference type="Rhea" id="RHEA-COMP:9863"/>
        <dbReference type="Rhea" id="RHEA-COMP:11604"/>
        <dbReference type="ChEBI" id="CHEBI:15378"/>
        <dbReference type="ChEBI" id="CHEBI:29999"/>
        <dbReference type="ChEBI" id="CHEBI:30616"/>
        <dbReference type="ChEBI" id="CHEBI:83421"/>
        <dbReference type="ChEBI" id="CHEBI:456216"/>
        <dbReference type="EC" id="2.7.11.1"/>
    </reaction>
</comment>
<dbReference type="GO" id="GO:0005737">
    <property type="term" value="C:cytoplasm"/>
    <property type="evidence" value="ECO:0007669"/>
    <property type="project" value="TreeGrafter"/>
</dbReference>
<dbReference type="InterPro" id="IPR008271">
    <property type="entry name" value="Ser/Thr_kinase_AS"/>
</dbReference>